<name>A0A2A2JA98_9BILA</name>
<organism evidence="3 4">
    <name type="scientific">Diploscapter pachys</name>
    <dbReference type="NCBI Taxonomy" id="2018661"/>
    <lineage>
        <taxon>Eukaryota</taxon>
        <taxon>Metazoa</taxon>
        <taxon>Ecdysozoa</taxon>
        <taxon>Nematoda</taxon>
        <taxon>Chromadorea</taxon>
        <taxon>Rhabditida</taxon>
        <taxon>Rhabditina</taxon>
        <taxon>Rhabditomorpha</taxon>
        <taxon>Rhabditoidea</taxon>
        <taxon>Rhabditidae</taxon>
        <taxon>Diploscapter</taxon>
    </lineage>
</organism>
<dbReference type="PROSITE" id="PS50822">
    <property type="entry name" value="PIWI"/>
    <property type="match status" value="1"/>
</dbReference>
<dbReference type="Gene3D" id="3.30.420.10">
    <property type="entry name" value="Ribonuclease H-like superfamily/Ribonuclease H"/>
    <property type="match status" value="1"/>
</dbReference>
<evidence type="ECO:0000313" key="4">
    <source>
        <dbReference type="Proteomes" id="UP000218231"/>
    </source>
</evidence>
<dbReference type="Pfam" id="PF02171">
    <property type="entry name" value="Piwi"/>
    <property type="match status" value="1"/>
</dbReference>
<evidence type="ECO:0000259" key="2">
    <source>
        <dbReference type="PROSITE" id="PS50822"/>
    </source>
</evidence>
<evidence type="ECO:0000313" key="3">
    <source>
        <dbReference type="EMBL" id="PAV58564.1"/>
    </source>
</evidence>
<dbReference type="InterPro" id="IPR012337">
    <property type="entry name" value="RNaseH-like_sf"/>
</dbReference>
<dbReference type="Gene3D" id="3.40.50.2300">
    <property type="match status" value="1"/>
</dbReference>
<dbReference type="Pfam" id="PF23278">
    <property type="entry name" value="Piwi_N"/>
    <property type="match status" value="1"/>
</dbReference>
<dbReference type="InterPro" id="IPR036085">
    <property type="entry name" value="PAZ_dom_sf"/>
</dbReference>
<dbReference type="SUPFAM" id="SSF53098">
    <property type="entry name" value="Ribonuclease H-like"/>
    <property type="match status" value="1"/>
</dbReference>
<reference evidence="3 4" key="1">
    <citation type="journal article" date="2017" name="Curr. Biol.">
        <title>Genome architecture and evolution of a unichromosomal asexual nematode.</title>
        <authorList>
            <person name="Fradin H."/>
            <person name="Zegar C."/>
            <person name="Gutwein M."/>
            <person name="Lucas J."/>
            <person name="Kovtun M."/>
            <person name="Corcoran D."/>
            <person name="Baugh L.R."/>
            <person name="Kiontke K."/>
            <person name="Gunsalus K."/>
            <person name="Fitch D.H."/>
            <person name="Piano F."/>
        </authorList>
    </citation>
    <scope>NUCLEOTIDE SEQUENCE [LARGE SCALE GENOMIC DNA]</scope>
    <source>
        <strain evidence="3">PF1309</strain>
    </source>
</reference>
<accession>A0A2A2JA98</accession>
<dbReference type="OrthoDB" id="445936at2759"/>
<dbReference type="InterPro" id="IPR003165">
    <property type="entry name" value="Piwi"/>
</dbReference>
<dbReference type="EMBL" id="LIAE01010572">
    <property type="protein sequence ID" value="PAV58564.1"/>
    <property type="molecule type" value="Genomic_DNA"/>
</dbReference>
<gene>
    <name evidence="3" type="ORF">WR25_15017</name>
</gene>
<evidence type="ECO:0000256" key="1">
    <source>
        <dbReference type="SAM" id="MobiDB-lite"/>
    </source>
</evidence>
<dbReference type="InterPro" id="IPR036397">
    <property type="entry name" value="RNaseH_sf"/>
</dbReference>
<keyword evidence="4" id="KW-1185">Reference proteome</keyword>
<dbReference type="InterPro" id="IPR003100">
    <property type="entry name" value="PAZ_dom"/>
</dbReference>
<protein>
    <recommendedName>
        <fullName evidence="2">Piwi domain-containing protein</fullName>
    </recommendedName>
</protein>
<dbReference type="CDD" id="cd04658">
    <property type="entry name" value="Piwi_piwi-like_Euk"/>
    <property type="match status" value="1"/>
</dbReference>
<dbReference type="GO" id="GO:0003723">
    <property type="term" value="F:RNA binding"/>
    <property type="evidence" value="ECO:0007669"/>
    <property type="project" value="InterPro"/>
</dbReference>
<dbReference type="AlphaFoldDB" id="A0A2A2JA98"/>
<dbReference type="SMART" id="SM00950">
    <property type="entry name" value="Piwi"/>
    <property type="match status" value="1"/>
</dbReference>
<feature type="compositionally biased region" description="Polar residues" evidence="1">
    <location>
        <begin position="12"/>
        <end position="22"/>
    </location>
</feature>
<feature type="domain" description="Piwi" evidence="2">
    <location>
        <begin position="370"/>
        <end position="675"/>
    </location>
</feature>
<feature type="region of interest" description="Disordered" evidence="1">
    <location>
        <begin position="1"/>
        <end position="49"/>
    </location>
</feature>
<proteinExistence type="predicted"/>
<comment type="caution">
    <text evidence="3">The sequence shown here is derived from an EMBL/GenBank/DDBJ whole genome shotgun (WGS) entry which is preliminary data.</text>
</comment>
<sequence>MSHHTAEAGFTSGYQTGTTGKESSGGDQGISSGGHSSTTRQKTVRDRNLGTIHGDLFTRPLNFDKRGELEGETSWTSGGVSGAPQEFRVNFVPVETFPETLIYQYHVQFEPDIDSKEFRQKILMQESVSKELGSFFIFDGMIMYLNREWDRERRLSGRHPQSGIPIEIRFKNSVCEGKPKQPHEPPQKTYLVPELCTPTGLTDDMRKDFRLMRALSHHTRLDPMKRAMSTKELINRLQASIECQALFDNWHFRLSDEIAGMIGRILPPERMLGSRNFEFTGQKAEWARELKRAGSFRTMHLSSWIIIYPRNEERMAVHFYERLGGLARQMDMGVAEPFAIPLDSTQPRDYQNGIQHALNTANNPNKPFCMIVILLPDDNKTRYDTLKKWLCTAYSIPSQCVQLKTLAGKPHAGGENKNFDSIVLKILLQMNCKMGGALWKVKIPLKETMIVGYDLYHDSTLKGKTVGACVSTYDKDFTEFFSQTRPHENPTQLGNNLMIFIRKALHRYQEANGQLPKRIILYRDGAGDGQIPYIRDQEVRLVKDACAEVVQQAGLPEDFKILLSFTIVTKKVNMRIFRVLQDTLINPDPGTVVDNTVTRPERFDFYLVPQYVNQGTVTPVCYNVVYDDTQLSPDRHQILAFKLSHMYFNWSGTIRVPAPCQYAHKLAFLVAQSIHQDPHEGLKDKLFFL</sequence>
<dbReference type="Proteomes" id="UP000218231">
    <property type="component" value="Unassembled WGS sequence"/>
</dbReference>
<dbReference type="SMART" id="SM00949">
    <property type="entry name" value="PAZ"/>
    <property type="match status" value="1"/>
</dbReference>
<dbReference type="SUPFAM" id="SSF101690">
    <property type="entry name" value="PAZ domain"/>
    <property type="match status" value="1"/>
</dbReference>
<dbReference type="STRING" id="2018661.A0A2A2JA98"/>
<dbReference type="PANTHER" id="PTHR22891">
    <property type="entry name" value="EUKARYOTIC TRANSLATION INITIATION FACTOR 2C"/>
    <property type="match status" value="1"/>
</dbReference>